<keyword evidence="6" id="KW-0121">Carboxypeptidase</keyword>
<evidence type="ECO:0000256" key="23">
    <source>
        <dbReference type="SAM" id="MobiDB-lite"/>
    </source>
</evidence>
<comment type="catalytic activity">
    <reaction evidence="22">
        <text>[GlcNAc-(1-&gt;4)-Mur2Ac(oyl-L-Ala-gamma-D-Glu-L-Lys-D-Ala-D-Ala)](n)-di-trans,octa-cis-undecaprenyl diphosphate + beta-D-GlcNAc-(1-&gt;4)-Mur2Ac(oyl-L-Ala-gamma-D-Glu-L-Lys-D-Ala-D-Ala)-di-trans,octa-cis-undecaprenyl diphosphate = [GlcNAc-(1-&gt;4)-Mur2Ac(oyl-L-Ala-gamma-D-Glu-L-Lys-D-Ala-D-Ala)](n+1)-di-trans,octa-cis-undecaprenyl diphosphate + di-trans,octa-cis-undecaprenyl diphosphate + H(+)</text>
        <dbReference type="Rhea" id="RHEA:23708"/>
        <dbReference type="Rhea" id="RHEA-COMP:9602"/>
        <dbReference type="Rhea" id="RHEA-COMP:9603"/>
        <dbReference type="ChEBI" id="CHEBI:15378"/>
        <dbReference type="ChEBI" id="CHEBI:58405"/>
        <dbReference type="ChEBI" id="CHEBI:60033"/>
        <dbReference type="ChEBI" id="CHEBI:78435"/>
        <dbReference type="EC" id="2.4.99.28"/>
    </reaction>
</comment>
<dbReference type="Pfam" id="PF00912">
    <property type="entry name" value="Transgly"/>
    <property type="match status" value="1"/>
</dbReference>
<dbReference type="InterPro" id="IPR001460">
    <property type="entry name" value="PCN-bd_Tpept"/>
</dbReference>
<dbReference type="EMBL" id="FPIP01000002">
    <property type="protein sequence ID" value="SFW20604.1"/>
    <property type="molecule type" value="Genomic_DNA"/>
</dbReference>
<keyword evidence="8" id="KW-0328">Glycosyltransferase</keyword>
<dbReference type="SUPFAM" id="SSF53955">
    <property type="entry name" value="Lysozyme-like"/>
    <property type="match status" value="1"/>
</dbReference>
<keyword evidence="17" id="KW-0046">Antibiotic resistance</keyword>
<evidence type="ECO:0000256" key="24">
    <source>
        <dbReference type="SAM" id="Phobius"/>
    </source>
</evidence>
<reference evidence="27 28" key="1">
    <citation type="submission" date="2016-11" db="EMBL/GenBank/DDBJ databases">
        <authorList>
            <person name="Jaros S."/>
            <person name="Januszkiewicz K."/>
            <person name="Wedrychowicz H."/>
        </authorList>
    </citation>
    <scope>NUCLEOTIDE SEQUENCE [LARGE SCALE GENOMIC DNA]</scope>
    <source>
        <strain evidence="27 28">YL228</strain>
    </source>
</reference>
<dbReference type="InterPro" id="IPR001264">
    <property type="entry name" value="Glyco_trans_51"/>
</dbReference>
<dbReference type="InterPro" id="IPR023346">
    <property type="entry name" value="Lysozyme-like_dom_sf"/>
</dbReference>
<feature type="domain" description="Glycosyl transferase family 51" evidence="26">
    <location>
        <begin position="110"/>
        <end position="268"/>
    </location>
</feature>
<feature type="domain" description="Penicillin-binding protein transpeptidase" evidence="25">
    <location>
        <begin position="466"/>
        <end position="712"/>
    </location>
</feature>
<evidence type="ECO:0000256" key="9">
    <source>
        <dbReference type="ARBA" id="ARBA00022679"/>
    </source>
</evidence>
<dbReference type="Gene3D" id="1.10.3810.10">
    <property type="entry name" value="Biosynthetic peptidoglycan transglycosylase-like"/>
    <property type="match status" value="1"/>
</dbReference>
<accession>A0A1K1MBU2</accession>
<keyword evidence="10 24" id="KW-0812">Transmembrane</keyword>
<keyword evidence="13" id="KW-0735">Signal-anchor</keyword>
<evidence type="ECO:0000256" key="22">
    <source>
        <dbReference type="ARBA" id="ARBA00049902"/>
    </source>
</evidence>
<keyword evidence="5" id="KW-1003">Cell membrane</keyword>
<keyword evidence="19" id="KW-0961">Cell wall biogenesis/degradation</keyword>
<keyword evidence="14" id="KW-0573">Peptidoglycan synthesis</keyword>
<dbReference type="PANTHER" id="PTHR32282:SF11">
    <property type="entry name" value="PENICILLIN-BINDING PROTEIN 1B"/>
    <property type="match status" value="1"/>
</dbReference>
<sequence>MNDKKRKASSQLVPADDELRKKQPPKKKKKKHSKGFIIFKKLMTVIATTLLSLLLVIIITGTIVSTALTVYVLNFMDDATSVTLQQLESGSDTYFYSNHINENGETELKVLHRVQNDFQRIPVSIDRIPQHVRNCFVYTEDERFYVHDGVDYKRTFSAFLNMFLHFYDTEQGGSTITQQLIKNLSGDDRHTPQRKIREIFAAMQLEKTYSKDEILEEYLNYIGFGGAYNGIQLASLKYFGKDVDDLTIPEAAVLAAIPKSPEEYGPFVIYHKDDNPKEPVVVDGRANNKPRQEYVLYKLYENGAITYDEYQEYLKTPLIYTDSPEYLAAHPELTAEEEIEKQKSNSWILDAAYFEAMDIIKEKYNLVDKWQALEKINKGGYRIYTTYDEKMQEYVENRLLDINNMVPEYSVKKWADIDGDGTAEEYLPHIAFVAMNYDGELLCAVGDIGPKVGSLGTNYAVRKEDGRQIGSTVKPITSYGYGIETGQIHWGTTVYDSKLPTDVITGDDGQPWPNNYMGSGGHGQPLKIYQALQQSYNTVPAQLLYKFGLEEVFKFSTEKLGLEFCAYDKNYSPMTLGSLEEGITLENLVNAYIPYGNQGIYNEAHIITRIEDSSQQIIYENNGNPRQAVSDETAWVMNRLLKNVIDNGTGTAAKLYNKEVCGKTGTTQDWYDEVFVGLTPDFVSGMTMGYKYKNPALDLQGIVSAQIWRNIIGDYITTEYANTSPYFEKVSSVIEAPMCTSTGGIAGPNCGRGVTGYWKSQVTEDYSPPYCNGAHGGTQSTTQATTQASGNSGAAAGGNAGGAGGGDVSGGAGGGDVSGGAGGGDVSGGAGGGDVSGGGDAGGGDAGVAAAGVVEN</sequence>
<evidence type="ECO:0000256" key="7">
    <source>
        <dbReference type="ARBA" id="ARBA00022670"/>
    </source>
</evidence>
<evidence type="ECO:0000313" key="28">
    <source>
        <dbReference type="Proteomes" id="UP000183461"/>
    </source>
</evidence>
<keyword evidence="15 24" id="KW-1133">Transmembrane helix</keyword>
<evidence type="ECO:0000256" key="19">
    <source>
        <dbReference type="ARBA" id="ARBA00023316"/>
    </source>
</evidence>
<evidence type="ECO:0000256" key="10">
    <source>
        <dbReference type="ARBA" id="ARBA00022692"/>
    </source>
</evidence>
<keyword evidence="16 24" id="KW-0472">Membrane</keyword>
<feature type="region of interest" description="Disordered" evidence="23">
    <location>
        <begin position="1"/>
        <end position="31"/>
    </location>
</feature>
<dbReference type="GO" id="GO:0009252">
    <property type="term" value="P:peptidoglycan biosynthetic process"/>
    <property type="evidence" value="ECO:0007669"/>
    <property type="project" value="UniProtKB-UniPathway"/>
</dbReference>
<evidence type="ECO:0000256" key="21">
    <source>
        <dbReference type="ARBA" id="ARBA00044770"/>
    </source>
</evidence>
<dbReference type="GO" id="GO:0006508">
    <property type="term" value="P:proteolysis"/>
    <property type="evidence" value="ECO:0007669"/>
    <property type="project" value="UniProtKB-KW"/>
</dbReference>
<evidence type="ECO:0000259" key="26">
    <source>
        <dbReference type="Pfam" id="PF00912"/>
    </source>
</evidence>
<protein>
    <recommendedName>
        <fullName evidence="4">Penicillin-binding protein 1A</fullName>
        <ecNumber evidence="21">2.4.99.28</ecNumber>
        <ecNumber evidence="3">3.4.16.4</ecNumber>
    </recommendedName>
</protein>
<evidence type="ECO:0000256" key="18">
    <source>
        <dbReference type="ARBA" id="ARBA00023268"/>
    </source>
</evidence>
<dbReference type="GO" id="GO:0008360">
    <property type="term" value="P:regulation of cell shape"/>
    <property type="evidence" value="ECO:0007669"/>
    <property type="project" value="UniProtKB-KW"/>
</dbReference>
<dbReference type="InterPro" id="IPR036950">
    <property type="entry name" value="PBP_transglycosylase"/>
</dbReference>
<dbReference type="PANTHER" id="PTHR32282">
    <property type="entry name" value="BINDING PROTEIN TRANSPEPTIDASE, PUTATIVE-RELATED"/>
    <property type="match status" value="1"/>
</dbReference>
<dbReference type="GO" id="GO:0009002">
    <property type="term" value="F:serine-type D-Ala-D-Ala carboxypeptidase activity"/>
    <property type="evidence" value="ECO:0007669"/>
    <property type="project" value="UniProtKB-EC"/>
</dbReference>
<dbReference type="EC" id="2.4.99.28" evidence="21"/>
<proteinExistence type="predicted"/>
<dbReference type="GO" id="GO:0030288">
    <property type="term" value="C:outer membrane-bounded periplasmic space"/>
    <property type="evidence" value="ECO:0007669"/>
    <property type="project" value="TreeGrafter"/>
</dbReference>
<dbReference type="GO" id="GO:0008955">
    <property type="term" value="F:peptidoglycan glycosyltransferase activity"/>
    <property type="evidence" value="ECO:0007669"/>
    <property type="project" value="UniProtKB-EC"/>
</dbReference>
<evidence type="ECO:0000256" key="6">
    <source>
        <dbReference type="ARBA" id="ARBA00022645"/>
    </source>
</evidence>
<dbReference type="Pfam" id="PF00905">
    <property type="entry name" value="Transpeptidase"/>
    <property type="match status" value="1"/>
</dbReference>
<keyword evidence="18" id="KW-0511">Multifunctional enzyme</keyword>
<dbReference type="GO" id="GO:0071555">
    <property type="term" value="P:cell wall organization"/>
    <property type="evidence" value="ECO:0007669"/>
    <property type="project" value="UniProtKB-KW"/>
</dbReference>
<evidence type="ECO:0000256" key="3">
    <source>
        <dbReference type="ARBA" id="ARBA00012448"/>
    </source>
</evidence>
<dbReference type="InterPro" id="IPR050396">
    <property type="entry name" value="Glycosyltr_51/Transpeptidase"/>
</dbReference>
<keyword evidence="7" id="KW-0645">Protease</keyword>
<dbReference type="Proteomes" id="UP000183461">
    <property type="component" value="Unassembled WGS sequence"/>
</dbReference>
<evidence type="ECO:0000256" key="14">
    <source>
        <dbReference type="ARBA" id="ARBA00022984"/>
    </source>
</evidence>
<keyword evidence="9" id="KW-0808">Transferase</keyword>
<evidence type="ECO:0000256" key="1">
    <source>
        <dbReference type="ARBA" id="ARBA00002624"/>
    </source>
</evidence>
<dbReference type="Gene3D" id="3.40.710.10">
    <property type="entry name" value="DD-peptidase/beta-lactamase superfamily"/>
    <property type="match status" value="1"/>
</dbReference>
<feature type="compositionally biased region" description="Low complexity" evidence="23">
    <location>
        <begin position="847"/>
        <end position="856"/>
    </location>
</feature>
<evidence type="ECO:0000256" key="8">
    <source>
        <dbReference type="ARBA" id="ARBA00022676"/>
    </source>
</evidence>
<comment type="subcellular location">
    <subcellularLocation>
        <location evidence="2">Cell membrane</location>
        <topology evidence="2">Single-pass type II membrane protein</topology>
    </subcellularLocation>
</comment>
<dbReference type="RefSeq" id="WP_072299416.1">
    <property type="nucleotide sequence ID" value="NZ_FPIP01000002.1"/>
</dbReference>
<evidence type="ECO:0000256" key="20">
    <source>
        <dbReference type="ARBA" id="ARBA00034000"/>
    </source>
</evidence>
<evidence type="ECO:0000256" key="4">
    <source>
        <dbReference type="ARBA" id="ARBA00018638"/>
    </source>
</evidence>
<feature type="compositionally biased region" description="Low complexity" evidence="23">
    <location>
        <begin position="777"/>
        <end position="794"/>
    </location>
</feature>
<organism evidence="27 28">
    <name type="scientific">Ruminococcus flavefaciens</name>
    <dbReference type="NCBI Taxonomy" id="1265"/>
    <lineage>
        <taxon>Bacteria</taxon>
        <taxon>Bacillati</taxon>
        <taxon>Bacillota</taxon>
        <taxon>Clostridia</taxon>
        <taxon>Eubacteriales</taxon>
        <taxon>Oscillospiraceae</taxon>
        <taxon>Ruminococcus</taxon>
    </lineage>
</organism>
<dbReference type="UniPathway" id="UPA00219"/>
<keyword evidence="12" id="KW-0133">Cell shape</keyword>
<evidence type="ECO:0000256" key="13">
    <source>
        <dbReference type="ARBA" id="ARBA00022968"/>
    </source>
</evidence>
<dbReference type="SUPFAM" id="SSF56601">
    <property type="entry name" value="beta-lactamase/transpeptidase-like"/>
    <property type="match status" value="1"/>
</dbReference>
<evidence type="ECO:0000256" key="2">
    <source>
        <dbReference type="ARBA" id="ARBA00004401"/>
    </source>
</evidence>
<evidence type="ECO:0000256" key="11">
    <source>
        <dbReference type="ARBA" id="ARBA00022801"/>
    </source>
</evidence>
<keyword evidence="11" id="KW-0378">Hydrolase</keyword>
<evidence type="ECO:0000256" key="5">
    <source>
        <dbReference type="ARBA" id="ARBA00022475"/>
    </source>
</evidence>
<evidence type="ECO:0000259" key="25">
    <source>
        <dbReference type="Pfam" id="PF00905"/>
    </source>
</evidence>
<feature type="compositionally biased region" description="Basic residues" evidence="23">
    <location>
        <begin position="22"/>
        <end position="31"/>
    </location>
</feature>
<dbReference type="GO" id="GO:0046677">
    <property type="term" value="P:response to antibiotic"/>
    <property type="evidence" value="ECO:0007669"/>
    <property type="project" value="UniProtKB-KW"/>
</dbReference>
<comment type="catalytic activity">
    <reaction evidence="20">
        <text>Preferential cleavage: (Ac)2-L-Lys-D-Ala-|-D-Ala. Also transpeptidation of peptidyl-alanyl moieties that are N-acyl substituents of D-alanine.</text>
        <dbReference type="EC" id="3.4.16.4"/>
    </reaction>
</comment>
<feature type="compositionally biased region" description="Gly residues" evidence="23">
    <location>
        <begin position="795"/>
        <end position="846"/>
    </location>
</feature>
<dbReference type="GO" id="GO:0005886">
    <property type="term" value="C:plasma membrane"/>
    <property type="evidence" value="ECO:0007669"/>
    <property type="project" value="UniProtKB-SubCell"/>
</dbReference>
<feature type="transmembrane region" description="Helical" evidence="24">
    <location>
        <begin position="42"/>
        <end position="73"/>
    </location>
</feature>
<dbReference type="EC" id="3.4.16.4" evidence="3"/>
<name>A0A1K1MBU2_RUMFL</name>
<dbReference type="GO" id="GO:0008658">
    <property type="term" value="F:penicillin binding"/>
    <property type="evidence" value="ECO:0007669"/>
    <property type="project" value="InterPro"/>
</dbReference>
<evidence type="ECO:0000256" key="12">
    <source>
        <dbReference type="ARBA" id="ARBA00022960"/>
    </source>
</evidence>
<feature type="region of interest" description="Disordered" evidence="23">
    <location>
        <begin position="777"/>
        <end position="856"/>
    </location>
</feature>
<evidence type="ECO:0000256" key="17">
    <source>
        <dbReference type="ARBA" id="ARBA00023251"/>
    </source>
</evidence>
<evidence type="ECO:0000256" key="15">
    <source>
        <dbReference type="ARBA" id="ARBA00022989"/>
    </source>
</evidence>
<comment type="function">
    <text evidence="1">Cell wall formation. Synthesis of cross-linked peptidoglycan from the lipid intermediates. The enzyme has a penicillin-insensitive transglycosylase N-terminal domain (formation of linear glycan strands) and a penicillin-sensitive transpeptidase C-terminal domain (cross-linking of the peptide subunits).</text>
</comment>
<dbReference type="AlphaFoldDB" id="A0A1K1MBU2"/>
<evidence type="ECO:0000256" key="16">
    <source>
        <dbReference type="ARBA" id="ARBA00023136"/>
    </source>
</evidence>
<evidence type="ECO:0000313" key="27">
    <source>
        <dbReference type="EMBL" id="SFW20604.1"/>
    </source>
</evidence>
<dbReference type="InterPro" id="IPR012338">
    <property type="entry name" value="Beta-lactam/transpept-like"/>
</dbReference>
<gene>
    <name evidence="27" type="ORF">SAMN02910280_1042</name>
</gene>